<accession>V6LM02</accession>
<evidence type="ECO:0000313" key="4">
    <source>
        <dbReference type="Proteomes" id="UP000018208"/>
    </source>
</evidence>
<feature type="region of interest" description="Disordered" evidence="1">
    <location>
        <begin position="145"/>
        <end position="177"/>
    </location>
</feature>
<protein>
    <submittedName>
        <fullName evidence="2">Uncharacterized protein</fullName>
    </submittedName>
</protein>
<sequence length="961" mass="113026">MSKYTFRDQPTENIIQDTSVVKEATYEINASIKQDNFALKKFELSGAPNDSTLSTTSSIDQQQLPDGNTSNENAYIDNKQTISNKERLILRSAPKECVQQPEVNSNILIPIQSQATLYSVPKISFKPQPCEPKIIQETQEALKIESKLPSSQSHDYTPFRRYRESSKPREASQSKDIQPLKNKQLVINIAEQMGFRDIFNKVLSIEETRKPSHLNPPESFQLKFYCEQSISDNFKYQDSKAGDRPEIAEMTIRGDISNLETSLQQEVNSLLNKFANSEQNILVKRLVEIIDNQKLLSMKWDIIEMIVFEIYEKSCIEDKFVEFYAKVFNLFYISISNNKQIQTSVLEYTQYTTFKAFISNLLIKCRVQQEIVTYKLLDAKFSKNTNSYIIDLHMKLALKFLAYLYIQNDQIISAKTLVKLCNMIFTQLSHQKQEKSEKTPQNLQQSRQNYEKRWNEAKSIAVKQDYIQYWLLQFRKDELSNCNYIDMILEAVKIAIRYLLQYKQQTQELDYMNEFELLFGLIRFIYDHNLFSAVQSFHIRDKNILDLNININCEDIKRNNTSQSSQTQINITNITLQHIQSWKNDDLSFEGILLFFTGSNIIQDANQILQQRSVSNKLSENLLNILKKYKDINLTPQKIQQFLFQSQKQLRKVDNQQFFTSIVDWAFDTLYSWDKDNYQFLIKFVSDLLIQKQLSFTSFLSILKDQSNYNILLQVLKQVIQYSYQSTLMEYNENEQLTEEQQNYILNLIEQEQFNLINDYVPYQQCLKDDNFSYFNLSKENLSTILLNKFELDLINLLHTIFFQKIPSSAEAFKDIVKSMLQLVPGNLTSSQKVTDLFIQLKCPFAQQVIDAFSFKSYYNQPKFIEICFEKSFIQFLQNKDDYFIDVISYLQSIDLILPTKFYVNKIINCCQSESKGKATSAIQLCIQKELFTKDEFKFIFERVQVFIKYDLSWLEQWLTQ</sequence>
<name>V6LM02_9EUKA</name>
<dbReference type="VEuPathDB" id="GiardiaDB:SS50377_22123"/>
<evidence type="ECO:0000256" key="1">
    <source>
        <dbReference type="SAM" id="MobiDB-lite"/>
    </source>
</evidence>
<proteinExistence type="predicted"/>
<gene>
    <name evidence="2" type="ORF">SS50377_14288</name>
    <name evidence="3" type="ORF">SS50377_22123</name>
</gene>
<evidence type="ECO:0000313" key="3">
    <source>
        <dbReference type="EMBL" id="KAH0576559.1"/>
    </source>
</evidence>
<dbReference type="AlphaFoldDB" id="V6LM02"/>
<dbReference type="EMBL" id="KI546089">
    <property type="protein sequence ID" value="EST45717.1"/>
    <property type="molecule type" value="Genomic_DNA"/>
</dbReference>
<keyword evidence="4" id="KW-1185">Reference proteome</keyword>
<reference evidence="2 3" key="1">
    <citation type="journal article" date="2014" name="PLoS Genet.">
        <title>The Genome of Spironucleus salmonicida Highlights a Fish Pathogen Adapted to Fluctuating Environments.</title>
        <authorList>
            <person name="Xu F."/>
            <person name="Jerlstrom-Hultqvist J."/>
            <person name="Einarsson E."/>
            <person name="Astvaldsson A."/>
            <person name="Svard S.G."/>
            <person name="Andersson J.O."/>
        </authorList>
    </citation>
    <scope>NUCLEOTIDE SEQUENCE</scope>
    <source>
        <strain evidence="3">ATCC 50377</strain>
    </source>
</reference>
<evidence type="ECO:0000313" key="2">
    <source>
        <dbReference type="EMBL" id="EST45717.1"/>
    </source>
</evidence>
<dbReference type="EMBL" id="AUWU02000002">
    <property type="protein sequence ID" value="KAH0576559.1"/>
    <property type="molecule type" value="Genomic_DNA"/>
</dbReference>
<reference evidence="3" key="2">
    <citation type="submission" date="2020-12" db="EMBL/GenBank/DDBJ databases">
        <title>New Spironucleus salmonicida genome in near-complete chromosomes.</title>
        <authorList>
            <person name="Xu F."/>
            <person name="Kurt Z."/>
            <person name="Jimenez-Gonzalez A."/>
            <person name="Astvaldsson A."/>
            <person name="Andersson J.O."/>
            <person name="Svard S.G."/>
        </authorList>
    </citation>
    <scope>NUCLEOTIDE SEQUENCE</scope>
    <source>
        <strain evidence="3">ATCC 50377</strain>
    </source>
</reference>
<organism evidence="2">
    <name type="scientific">Spironucleus salmonicida</name>
    <dbReference type="NCBI Taxonomy" id="348837"/>
    <lineage>
        <taxon>Eukaryota</taxon>
        <taxon>Metamonada</taxon>
        <taxon>Diplomonadida</taxon>
        <taxon>Hexamitidae</taxon>
        <taxon>Hexamitinae</taxon>
        <taxon>Spironucleus</taxon>
    </lineage>
</organism>
<feature type="region of interest" description="Disordered" evidence="1">
    <location>
        <begin position="49"/>
        <end position="71"/>
    </location>
</feature>
<dbReference type="Proteomes" id="UP000018208">
    <property type="component" value="Unassembled WGS sequence"/>
</dbReference>
<feature type="compositionally biased region" description="Basic and acidic residues" evidence="1">
    <location>
        <begin position="157"/>
        <end position="173"/>
    </location>
</feature>